<dbReference type="Proteomes" id="UP000198636">
    <property type="component" value="Unassembled WGS sequence"/>
</dbReference>
<evidence type="ECO:0000256" key="2">
    <source>
        <dbReference type="ARBA" id="ARBA00023125"/>
    </source>
</evidence>
<dbReference type="SUPFAM" id="SSF53822">
    <property type="entry name" value="Periplasmic binding protein-like I"/>
    <property type="match status" value="1"/>
</dbReference>
<dbReference type="RefSeq" id="WP_091547283.1">
    <property type="nucleotide sequence ID" value="NZ_FMUS01000038.1"/>
</dbReference>
<dbReference type="CDD" id="cd06267">
    <property type="entry name" value="PBP1_LacI_sugar_binding-like"/>
    <property type="match status" value="1"/>
</dbReference>
<evidence type="ECO:0000256" key="3">
    <source>
        <dbReference type="ARBA" id="ARBA00023163"/>
    </source>
</evidence>
<dbReference type="InterPro" id="IPR001387">
    <property type="entry name" value="Cro/C1-type_HTH"/>
</dbReference>
<dbReference type="InterPro" id="IPR000843">
    <property type="entry name" value="HTH_LacI"/>
</dbReference>
<reference evidence="6 7" key="1">
    <citation type="submission" date="2016-10" db="EMBL/GenBank/DDBJ databases">
        <authorList>
            <person name="de Groot N.N."/>
        </authorList>
    </citation>
    <scope>NUCLEOTIDE SEQUENCE [LARGE SCALE GENOMIC DNA]</scope>
    <source>
        <strain evidence="6 7">DSM 18978</strain>
    </source>
</reference>
<dbReference type="Pfam" id="PF00356">
    <property type="entry name" value="LacI"/>
    <property type="match status" value="1"/>
</dbReference>
<keyword evidence="1" id="KW-0805">Transcription regulation</keyword>
<organism evidence="6 7">
    <name type="scientific">Alkaliphilus peptidifermentans DSM 18978</name>
    <dbReference type="NCBI Taxonomy" id="1120976"/>
    <lineage>
        <taxon>Bacteria</taxon>
        <taxon>Bacillati</taxon>
        <taxon>Bacillota</taxon>
        <taxon>Clostridia</taxon>
        <taxon>Peptostreptococcales</taxon>
        <taxon>Natronincolaceae</taxon>
        <taxon>Alkaliphilus</taxon>
    </lineage>
</organism>
<dbReference type="InterPro" id="IPR028082">
    <property type="entry name" value="Peripla_BP_I"/>
</dbReference>
<gene>
    <name evidence="6" type="ORF">SAMN03080606_04043</name>
</gene>
<dbReference type="InterPro" id="IPR010982">
    <property type="entry name" value="Lambda_DNA-bd_dom_sf"/>
</dbReference>
<dbReference type="SUPFAM" id="SSF47413">
    <property type="entry name" value="lambda repressor-like DNA-binding domains"/>
    <property type="match status" value="1"/>
</dbReference>
<dbReference type="AlphaFoldDB" id="A0A1G5L518"/>
<dbReference type="SMART" id="SM00354">
    <property type="entry name" value="HTH_LACI"/>
    <property type="match status" value="1"/>
</dbReference>
<accession>A0A1G5L518</accession>
<feature type="domain" description="HTH lacI-type" evidence="4">
    <location>
        <begin position="5"/>
        <end position="59"/>
    </location>
</feature>
<keyword evidence="3" id="KW-0804">Transcription</keyword>
<evidence type="ECO:0000313" key="7">
    <source>
        <dbReference type="Proteomes" id="UP000198636"/>
    </source>
</evidence>
<dbReference type="PANTHER" id="PTHR30146">
    <property type="entry name" value="LACI-RELATED TRANSCRIPTIONAL REPRESSOR"/>
    <property type="match status" value="1"/>
</dbReference>
<dbReference type="PROSITE" id="PS50932">
    <property type="entry name" value="HTH_LACI_2"/>
    <property type="match status" value="1"/>
</dbReference>
<proteinExistence type="predicted"/>
<dbReference type="Gene3D" id="3.40.50.2300">
    <property type="match status" value="2"/>
</dbReference>
<dbReference type="GO" id="GO:0003700">
    <property type="term" value="F:DNA-binding transcription factor activity"/>
    <property type="evidence" value="ECO:0007669"/>
    <property type="project" value="TreeGrafter"/>
</dbReference>
<dbReference type="PANTHER" id="PTHR30146:SF109">
    <property type="entry name" value="HTH-TYPE TRANSCRIPTIONAL REGULATOR GALS"/>
    <property type="match status" value="1"/>
</dbReference>
<dbReference type="Gene3D" id="1.10.260.40">
    <property type="entry name" value="lambda repressor-like DNA-binding domains"/>
    <property type="match status" value="1"/>
</dbReference>
<name>A0A1G5L518_9FIRM</name>
<evidence type="ECO:0000313" key="6">
    <source>
        <dbReference type="EMBL" id="SCZ07664.1"/>
    </source>
</evidence>
<dbReference type="EMBL" id="FMUS01000038">
    <property type="protein sequence ID" value="SCZ07664.1"/>
    <property type="molecule type" value="Genomic_DNA"/>
</dbReference>
<keyword evidence="2" id="KW-0238">DNA-binding</keyword>
<dbReference type="STRING" id="1120976.SAMN03080606_04043"/>
<evidence type="ECO:0000259" key="4">
    <source>
        <dbReference type="PROSITE" id="PS50932"/>
    </source>
</evidence>
<dbReference type="OrthoDB" id="2026446at2"/>
<dbReference type="InterPro" id="IPR046335">
    <property type="entry name" value="LacI/GalR-like_sensor"/>
</dbReference>
<dbReference type="Pfam" id="PF13377">
    <property type="entry name" value="Peripla_BP_3"/>
    <property type="match status" value="1"/>
</dbReference>
<evidence type="ECO:0000259" key="5">
    <source>
        <dbReference type="PROSITE" id="PS50943"/>
    </source>
</evidence>
<dbReference type="CDD" id="cd01392">
    <property type="entry name" value="HTH_LacI"/>
    <property type="match status" value="1"/>
</dbReference>
<keyword evidence="7" id="KW-1185">Reference proteome</keyword>
<evidence type="ECO:0000256" key="1">
    <source>
        <dbReference type="ARBA" id="ARBA00023015"/>
    </source>
</evidence>
<sequence>MKKSLTIKDISELSGVSVRTVSRVINNHPNVSPKTREKVQEILNETNFNVNIFAKNLRVKSIYHVIVSVENQNTPYIGQWYMNLFQSLNKFAKKYGYNLILHQVNHSDEDCNSIFSQGLGDGLLQLNTRKKPSRCQAQLDLSLPTVTLGKTLVNRSIPYVDIDNYDAIFNAVSYLKQLGCKSIQFYLGSLDYTVNEERQQGFLDSVSQHKLEFELFTDIRTFEDAYNLVMNLPEEKIPDGIIISGDEKSIGVLKALRMRKISIPDKVKVIGFDGIPISEYFSPSLTTINQNSSEIAEAMIESLRDIFEGRLPKSKIIKSNLVIRETTEHTANYKE</sequence>
<dbReference type="PRINTS" id="PR00036">
    <property type="entry name" value="HTHLACI"/>
</dbReference>
<feature type="domain" description="HTH cro/C1-type" evidence="5">
    <location>
        <begin position="2"/>
        <end position="53"/>
    </location>
</feature>
<dbReference type="PROSITE" id="PS50943">
    <property type="entry name" value="HTH_CROC1"/>
    <property type="match status" value="1"/>
</dbReference>
<dbReference type="GO" id="GO:0000976">
    <property type="term" value="F:transcription cis-regulatory region binding"/>
    <property type="evidence" value="ECO:0007669"/>
    <property type="project" value="TreeGrafter"/>
</dbReference>
<protein>
    <submittedName>
        <fullName evidence="6">Transcriptional regulator, LacI family</fullName>
    </submittedName>
</protein>